<dbReference type="EMBL" id="HBFP01008886">
    <property type="protein sequence ID" value="CAD8821982.1"/>
    <property type="molecule type" value="Transcribed_RNA"/>
</dbReference>
<keyword evidence="3 9" id="KW-0812">Transmembrane</keyword>
<dbReference type="PRINTS" id="PR01333">
    <property type="entry name" value="2POREKCHANEL"/>
</dbReference>
<feature type="transmembrane region" description="Helical" evidence="9">
    <location>
        <begin position="133"/>
        <end position="151"/>
    </location>
</feature>
<dbReference type="PANTHER" id="PTHR11003">
    <property type="entry name" value="POTASSIUM CHANNEL, SUBFAMILY K"/>
    <property type="match status" value="1"/>
</dbReference>
<evidence type="ECO:0000256" key="8">
    <source>
        <dbReference type="ARBA" id="ARBA00023303"/>
    </source>
</evidence>
<dbReference type="SUPFAM" id="SSF81324">
    <property type="entry name" value="Voltage-gated potassium channels"/>
    <property type="match status" value="2"/>
</dbReference>
<feature type="transmembrane region" description="Helical" evidence="9">
    <location>
        <begin position="163"/>
        <end position="184"/>
    </location>
</feature>
<dbReference type="InterPro" id="IPR003280">
    <property type="entry name" value="2pore_dom_K_chnl"/>
</dbReference>
<evidence type="ECO:0000259" key="10">
    <source>
        <dbReference type="PROSITE" id="PS50222"/>
    </source>
</evidence>
<protein>
    <recommendedName>
        <fullName evidence="10">EF-hand domain-containing protein</fullName>
    </recommendedName>
</protein>
<evidence type="ECO:0000256" key="9">
    <source>
        <dbReference type="SAM" id="Phobius"/>
    </source>
</evidence>
<feature type="transmembrane region" description="Helical" evidence="9">
    <location>
        <begin position="105"/>
        <end position="127"/>
    </location>
</feature>
<sequence length="379" mass="42395">MMEKCMDKSLAFIISPNSVRFSSCRSNQSAVSLSYSQWNHKNHVLSPQHLRSRLFPCFKSPQNIRSHSKLTTFSVQTQPSSPDSQSDSSSNASPFLTPFKTLKKILSGPIGLVISFYSYISIAATLFHKVEGWNWIDSAYYCIAVLSTVGYGDFCPTTALGKLLTIAFVLLSVFIVSTLLNSFIEGLLDRQEQRLAQTMKADDGSAESTRWMLSSAASRRVALDFMFLIGFTAVGILYFMKEGTLSVLDALYMVIITITTVGLGDYTPHKSNGKLFALIFMSVGTYLLARFVGSIGEAVAERKHNQFVKERLLKKVDKDEYGILDSDRDGKISQVEYLSRMLVETGEVKIDRIQQILERFKQLDADQSGFLTEDEFGIE</sequence>
<name>A0A7S0ZHI5_9RHOD</name>
<keyword evidence="7 9" id="KW-0472">Membrane</keyword>
<reference evidence="11" key="1">
    <citation type="submission" date="2021-01" db="EMBL/GenBank/DDBJ databases">
        <authorList>
            <person name="Corre E."/>
            <person name="Pelletier E."/>
            <person name="Niang G."/>
            <person name="Scheremetjew M."/>
            <person name="Finn R."/>
            <person name="Kale V."/>
            <person name="Holt S."/>
            <person name="Cochrane G."/>
            <person name="Meng A."/>
            <person name="Brown T."/>
            <person name="Cohen L."/>
        </authorList>
    </citation>
    <scope>NUCLEOTIDE SEQUENCE</scope>
    <source>
        <strain evidence="11">CCMP3278</strain>
    </source>
</reference>
<dbReference type="GO" id="GO:0005886">
    <property type="term" value="C:plasma membrane"/>
    <property type="evidence" value="ECO:0007669"/>
    <property type="project" value="TreeGrafter"/>
</dbReference>
<organism evidence="11">
    <name type="scientific">Timspurckia oligopyrenoides</name>
    <dbReference type="NCBI Taxonomy" id="708627"/>
    <lineage>
        <taxon>Eukaryota</taxon>
        <taxon>Rhodophyta</taxon>
        <taxon>Bangiophyceae</taxon>
        <taxon>Porphyridiales</taxon>
        <taxon>Porphyridiaceae</taxon>
        <taxon>Timspurckia</taxon>
    </lineage>
</organism>
<accession>A0A7S0ZHI5</accession>
<dbReference type="GO" id="GO:0030322">
    <property type="term" value="P:stabilization of membrane potential"/>
    <property type="evidence" value="ECO:0007669"/>
    <property type="project" value="TreeGrafter"/>
</dbReference>
<feature type="transmembrane region" description="Helical" evidence="9">
    <location>
        <begin position="221"/>
        <end position="240"/>
    </location>
</feature>
<evidence type="ECO:0000256" key="3">
    <source>
        <dbReference type="ARBA" id="ARBA00022692"/>
    </source>
</evidence>
<dbReference type="SUPFAM" id="SSF47473">
    <property type="entry name" value="EF-hand"/>
    <property type="match status" value="1"/>
</dbReference>
<dbReference type="AlphaFoldDB" id="A0A7S0ZHI5"/>
<keyword evidence="6" id="KW-0406">Ion transport</keyword>
<evidence type="ECO:0000313" key="11">
    <source>
        <dbReference type="EMBL" id="CAD8821982.1"/>
    </source>
</evidence>
<dbReference type="GO" id="GO:0005509">
    <property type="term" value="F:calcium ion binding"/>
    <property type="evidence" value="ECO:0007669"/>
    <property type="project" value="InterPro"/>
</dbReference>
<evidence type="ECO:0000256" key="4">
    <source>
        <dbReference type="ARBA" id="ARBA00022837"/>
    </source>
</evidence>
<dbReference type="InterPro" id="IPR011992">
    <property type="entry name" value="EF-hand-dom_pair"/>
</dbReference>
<dbReference type="InterPro" id="IPR002048">
    <property type="entry name" value="EF_hand_dom"/>
</dbReference>
<keyword evidence="4" id="KW-0106">Calcium</keyword>
<keyword evidence="8" id="KW-0407">Ion channel</keyword>
<dbReference type="PANTHER" id="PTHR11003:SF291">
    <property type="entry name" value="IP11374P"/>
    <property type="match status" value="1"/>
</dbReference>
<dbReference type="Gene3D" id="1.10.238.10">
    <property type="entry name" value="EF-hand"/>
    <property type="match status" value="1"/>
</dbReference>
<dbReference type="Gene3D" id="1.10.287.70">
    <property type="match status" value="2"/>
</dbReference>
<evidence type="ECO:0000256" key="2">
    <source>
        <dbReference type="ARBA" id="ARBA00022448"/>
    </source>
</evidence>
<dbReference type="CDD" id="cd00051">
    <property type="entry name" value="EFh"/>
    <property type="match status" value="1"/>
</dbReference>
<feature type="transmembrane region" description="Helical" evidence="9">
    <location>
        <begin position="275"/>
        <end position="293"/>
    </location>
</feature>
<gene>
    <name evidence="11" type="ORF">TOLI1172_LOCUS6378</name>
</gene>
<dbReference type="Pfam" id="PF07885">
    <property type="entry name" value="Ion_trans_2"/>
    <property type="match status" value="2"/>
</dbReference>
<dbReference type="GO" id="GO:0015271">
    <property type="term" value="F:outward rectifier potassium channel activity"/>
    <property type="evidence" value="ECO:0007669"/>
    <property type="project" value="TreeGrafter"/>
</dbReference>
<keyword evidence="2" id="KW-0813">Transport</keyword>
<dbReference type="PROSITE" id="PS00018">
    <property type="entry name" value="EF_HAND_1"/>
    <property type="match status" value="2"/>
</dbReference>
<proteinExistence type="predicted"/>
<evidence type="ECO:0000256" key="6">
    <source>
        <dbReference type="ARBA" id="ARBA00023065"/>
    </source>
</evidence>
<dbReference type="InterPro" id="IPR018247">
    <property type="entry name" value="EF_Hand_1_Ca_BS"/>
</dbReference>
<dbReference type="GO" id="GO:0005737">
    <property type="term" value="C:cytoplasm"/>
    <property type="evidence" value="ECO:0007669"/>
    <property type="project" value="UniProtKB-ARBA"/>
</dbReference>
<dbReference type="GO" id="GO:0022841">
    <property type="term" value="F:potassium ion leak channel activity"/>
    <property type="evidence" value="ECO:0007669"/>
    <property type="project" value="TreeGrafter"/>
</dbReference>
<feature type="domain" description="EF-hand" evidence="10">
    <location>
        <begin position="351"/>
        <end position="379"/>
    </location>
</feature>
<evidence type="ECO:0000256" key="1">
    <source>
        <dbReference type="ARBA" id="ARBA00004141"/>
    </source>
</evidence>
<dbReference type="InterPro" id="IPR013099">
    <property type="entry name" value="K_chnl_dom"/>
</dbReference>
<comment type="subcellular location">
    <subcellularLocation>
        <location evidence="1">Membrane</location>
        <topology evidence="1">Multi-pass membrane protein</topology>
    </subcellularLocation>
</comment>
<keyword evidence="5 9" id="KW-1133">Transmembrane helix</keyword>
<evidence type="ECO:0000256" key="5">
    <source>
        <dbReference type="ARBA" id="ARBA00022989"/>
    </source>
</evidence>
<evidence type="ECO:0000256" key="7">
    <source>
        <dbReference type="ARBA" id="ARBA00023136"/>
    </source>
</evidence>
<dbReference type="PROSITE" id="PS50222">
    <property type="entry name" value="EF_HAND_2"/>
    <property type="match status" value="1"/>
</dbReference>
<feature type="transmembrane region" description="Helical" evidence="9">
    <location>
        <begin position="247"/>
        <end position="263"/>
    </location>
</feature>